<dbReference type="InterPro" id="IPR021835">
    <property type="entry name" value="DUF3427"/>
</dbReference>
<dbReference type="SMART" id="SM00490">
    <property type="entry name" value="HELICc"/>
    <property type="match status" value="1"/>
</dbReference>
<dbReference type="CDD" id="cd18799">
    <property type="entry name" value="SF2_C_EcoAI-like"/>
    <property type="match status" value="1"/>
</dbReference>
<dbReference type="Pfam" id="PF11907">
    <property type="entry name" value="DUF3427"/>
    <property type="match status" value="1"/>
</dbReference>
<dbReference type="GO" id="GO:0005829">
    <property type="term" value="C:cytosol"/>
    <property type="evidence" value="ECO:0007669"/>
    <property type="project" value="TreeGrafter"/>
</dbReference>
<dbReference type="EMBL" id="JABFEE010000006">
    <property type="protein sequence ID" value="MBA1835517.1"/>
    <property type="molecule type" value="Genomic_DNA"/>
</dbReference>
<protein>
    <submittedName>
        <fullName evidence="4">DUF3427 domain-containing protein</fullName>
    </submittedName>
</protein>
<evidence type="ECO:0000259" key="3">
    <source>
        <dbReference type="PROSITE" id="PS51194"/>
    </source>
</evidence>
<organism evidence="4 5">
    <name type="scientific">Corynebacterium wankanglinii</name>
    <dbReference type="NCBI Taxonomy" id="2735136"/>
    <lineage>
        <taxon>Bacteria</taxon>
        <taxon>Bacillati</taxon>
        <taxon>Actinomycetota</taxon>
        <taxon>Actinomycetes</taxon>
        <taxon>Mycobacteriales</taxon>
        <taxon>Corynebacteriaceae</taxon>
        <taxon>Corynebacterium</taxon>
    </lineage>
</organism>
<dbReference type="InterPro" id="IPR050742">
    <property type="entry name" value="Helicase_Restrict-Modif_Enz"/>
</dbReference>
<dbReference type="PANTHER" id="PTHR47396:SF1">
    <property type="entry name" value="ATP-DEPENDENT HELICASE IRC3-RELATED"/>
    <property type="match status" value="1"/>
</dbReference>
<dbReference type="SMART" id="SM00487">
    <property type="entry name" value="DEXDc"/>
    <property type="match status" value="1"/>
</dbReference>
<dbReference type="PROSITE" id="PS51194">
    <property type="entry name" value="HELICASE_CTER"/>
    <property type="match status" value="1"/>
</dbReference>
<dbReference type="Gene3D" id="3.30.870.10">
    <property type="entry name" value="Endonuclease Chain A"/>
    <property type="match status" value="1"/>
</dbReference>
<dbReference type="GO" id="GO:0016787">
    <property type="term" value="F:hydrolase activity"/>
    <property type="evidence" value="ECO:0007669"/>
    <property type="project" value="InterPro"/>
</dbReference>
<dbReference type="AlphaFoldDB" id="A0A838CKR4"/>
<dbReference type="PANTHER" id="PTHR47396">
    <property type="entry name" value="TYPE I RESTRICTION ENZYME ECOKI R PROTEIN"/>
    <property type="match status" value="1"/>
</dbReference>
<dbReference type="InterPro" id="IPR001650">
    <property type="entry name" value="Helicase_C-like"/>
</dbReference>
<comment type="caution">
    <text evidence="4">The sequence shown here is derived from an EMBL/GenBank/DDBJ whole genome shotgun (WGS) entry which is preliminary data.</text>
</comment>
<dbReference type="InterPro" id="IPR006935">
    <property type="entry name" value="Helicase/UvrB_N"/>
</dbReference>
<dbReference type="InterPro" id="IPR027417">
    <property type="entry name" value="P-loop_NTPase"/>
</dbReference>
<dbReference type="Pfam" id="PF04851">
    <property type="entry name" value="ResIII"/>
    <property type="match status" value="1"/>
</dbReference>
<feature type="domain" description="Helicase C-terminal" evidence="3">
    <location>
        <begin position="545"/>
        <end position="693"/>
    </location>
</feature>
<dbReference type="GO" id="GO:0003677">
    <property type="term" value="F:DNA binding"/>
    <property type="evidence" value="ECO:0007669"/>
    <property type="project" value="InterPro"/>
</dbReference>
<proteinExistence type="predicted"/>
<sequence>MPTHDASLPIGAYELPVTRRVLERLESTQAQNRRIHAARESADSSHRDRYASAISQMISEHLTQKLLRTDSPLKRVELINALAQLIDPDDEIDSEEMLHAVYEASLGDPPSFPPVPLTGATLLTNASTDLSMSAEIRREILTADRVDLLCAFIKNSGIAVISKQLNYLREHDIPLRVITSTYCGASQVEAIDRLVTDYGAQVKVGYESGDTRLHAKAWLFRRNSGFDTAYIGSSNLSNSALIDGVEWNVRASRGTTPDVLDKFQAVFDTYWNDPHYVAYSPAEDRGRLTKALRRERIGDRAHGTQIELSGLDVEPRPYQQAMLEALEAERRIHNRHRNLIVAATGTGKTVVAALDYKSLAAPLRNKPTLLFVAHQRELLKQAIRTYREVLRDPNFGELFDGLNTPSEGMYVFSTVQTLHKHLDKFPPDHFDIVVIDEFHHAEASTYQKVMTYLAPKELLGLTATPERGDGVNVQRFFDYRVAYELRLWDALQLGLVAPMHYYGVNDETDLSSLKWSRTSRAYDQKSLSEFYIKQGDSRVRLILTELQKRVFNLSELKALGFCVSIDHARFMADRFNHFGIRAETVTSQTAPVDRDHAIQRLRSGELQVLFTVDLFNEGVDIPELNTLLLLRPTESPIIFLQQLGRGLRKLPGKVCTVLDFIGEQHEAFNFERRYGSLSGKRGKRLADDIEQGFPSLPGGTHIELDRVTQDRVLRNVKSATRNNIIKLRALVQQEATTDLSKFLANTGLALSDLYRNKKDGGWTRLLRSQKLLPTPVQPIPVEDFLLGRIRSFLHVNDPLRAERYLAIARPGGERYSSMTPADQTFTRMLVTQIWANQNTTPPPNSYDNALGMIRNAECFTAELEQIFAHNLDQSRVSPEPILGPGNAVLFTHADYSTAEITAALRSAPLQKLLHLPREGVSHIKEADVDLFFVTLVKKESDFSESTRYADFPISPDLFQWESQSTTKLDSKDGQRYIHHQETGHSIYLCVRNTRKNAVGDARAFTFLGDVNHVRHSGEKPIRFEWRLSRPMPAQLYEQGRAAI</sequence>
<dbReference type="InterPro" id="IPR014001">
    <property type="entry name" value="Helicase_ATP-bd"/>
</dbReference>
<dbReference type="InterPro" id="IPR001736">
    <property type="entry name" value="PLipase_D/transphosphatidylase"/>
</dbReference>
<evidence type="ECO:0000259" key="1">
    <source>
        <dbReference type="PROSITE" id="PS50035"/>
    </source>
</evidence>
<dbReference type="SUPFAM" id="SSF56024">
    <property type="entry name" value="Phospholipase D/nuclease"/>
    <property type="match status" value="1"/>
</dbReference>
<dbReference type="RefSeq" id="WP_181194871.1">
    <property type="nucleotide sequence ID" value="NZ_JABFEE010000006.1"/>
</dbReference>
<evidence type="ECO:0000313" key="5">
    <source>
        <dbReference type="Proteomes" id="UP000581408"/>
    </source>
</evidence>
<dbReference type="Pfam" id="PF00271">
    <property type="entry name" value="Helicase_C"/>
    <property type="match status" value="1"/>
</dbReference>
<name>A0A838CKR4_9CORY</name>
<dbReference type="CDD" id="cd18032">
    <property type="entry name" value="DEXHc_RE_I_III_res"/>
    <property type="match status" value="1"/>
</dbReference>
<dbReference type="PROSITE" id="PS51192">
    <property type="entry name" value="HELICASE_ATP_BIND_1"/>
    <property type="match status" value="1"/>
</dbReference>
<evidence type="ECO:0000313" key="4">
    <source>
        <dbReference type="EMBL" id="MBA1835517.1"/>
    </source>
</evidence>
<dbReference type="Proteomes" id="UP000581408">
    <property type="component" value="Unassembled WGS sequence"/>
</dbReference>
<dbReference type="GO" id="GO:0005524">
    <property type="term" value="F:ATP binding"/>
    <property type="evidence" value="ECO:0007669"/>
    <property type="project" value="InterPro"/>
</dbReference>
<dbReference type="PROSITE" id="PS50035">
    <property type="entry name" value="PLD"/>
    <property type="match status" value="1"/>
</dbReference>
<dbReference type="SUPFAM" id="SSF52540">
    <property type="entry name" value="P-loop containing nucleoside triphosphate hydrolases"/>
    <property type="match status" value="1"/>
</dbReference>
<gene>
    <name evidence="4" type="ORF">HMC16_07255</name>
</gene>
<dbReference type="GO" id="GO:0006793">
    <property type="term" value="P:phosphorus metabolic process"/>
    <property type="evidence" value="ECO:0007669"/>
    <property type="project" value="UniProtKB-ARBA"/>
</dbReference>
<dbReference type="Gene3D" id="3.40.50.300">
    <property type="entry name" value="P-loop containing nucleotide triphosphate hydrolases"/>
    <property type="match status" value="2"/>
</dbReference>
<accession>A0A838CKR4</accession>
<feature type="domain" description="PLD phosphodiesterase" evidence="1">
    <location>
        <begin position="209"/>
        <end position="240"/>
    </location>
</feature>
<reference evidence="4 5" key="1">
    <citation type="submission" date="2020-05" db="EMBL/GenBank/DDBJ databases">
        <title>Descriptions of Corynebacterium xxxx sp. nov., Corynebacterium yyyy sp. nov. and Corynebacterium zzzz sp. nov.</title>
        <authorList>
            <person name="Zhang G."/>
        </authorList>
    </citation>
    <scope>NUCLEOTIDE SEQUENCE [LARGE SCALE GENOMIC DNA]</scope>
    <source>
        <strain evidence="5">zg-915</strain>
    </source>
</reference>
<evidence type="ECO:0000259" key="2">
    <source>
        <dbReference type="PROSITE" id="PS51192"/>
    </source>
</evidence>
<feature type="domain" description="Helicase ATP-binding" evidence="2">
    <location>
        <begin position="329"/>
        <end position="483"/>
    </location>
</feature>